<keyword evidence="6" id="KW-1185">Reference proteome</keyword>
<dbReference type="PATRIC" id="fig|1203610.3.peg.2566"/>
<gene>
    <name evidence="5" type="ORF">HMPREF1536_02499</name>
</gene>
<dbReference type="InterPro" id="IPR044060">
    <property type="entry name" value="Bacterial_rp_domain"/>
</dbReference>
<dbReference type="EMBL" id="AQHW01000015">
    <property type="protein sequence ID" value="KKB55046.1"/>
    <property type="molecule type" value="Genomic_DNA"/>
</dbReference>
<dbReference type="PROSITE" id="PS51450">
    <property type="entry name" value="LRR"/>
    <property type="match status" value="1"/>
</dbReference>
<dbReference type="Proteomes" id="UP000033035">
    <property type="component" value="Unassembled WGS sequence"/>
</dbReference>
<dbReference type="RefSeq" id="WP_150115621.1">
    <property type="nucleotide sequence ID" value="NZ_KE386764.1"/>
</dbReference>
<keyword evidence="1" id="KW-0433">Leucine-rich repeat</keyword>
<dbReference type="PANTHER" id="PTHR15454">
    <property type="entry name" value="NISCHARIN RELATED"/>
    <property type="match status" value="1"/>
</dbReference>
<sequence>MKQRLLYAFLMLFAVLGMARAADVNIKVTSTGGMPVTVTLDQAATVTDLTTTHSGKVTLSTDGKKVTLAQGYTAEVEIISTSATTATVTGRMDKLEIAGDSKLKTLNLSKDNYVKELIVSGSALESLTCSGLGMETLTLTGASALKTLDASDNKLVFSEVSLPSVTTKLISLNLSGNALNAALDVSSYNALTELNVSKNKLTGLTSLNALTSLAKLDISDNNILNLSANPGNPACVITWGVQTLSVSSISDCKAHSGVRISNLITEANIPVGGKPEYSNVTWQVKKNNVYEEDNSKTVHQPDAWDGEYRFYDATTKEFVQGTYQCSLTTGGRQYKLTDLTVNPAEFSLQGVLPVNAKPNSFKVSINGGTAADFVTTPQTVKQGEKLLFTLEPNDGYETAVYTVKGMVPAISGQQEPYKGKSIEFIVKGLYDAKTITVAPQITAVVLGKEHPVSYENKTQEGGSFTVQKVSGTTTSDLASGKTIATGEKLLVKIKPNTGYDFKLTVNGADKTSEVKVDPDDVVNYTYSEDIANANYADNTSITVSVTFINPSIDAFVKVNGAALASSIDYIADQKVTIQKPDGTTTDVQDATAVELQPNTTYQAIFTTKKLSGGTAPDGVYRLKDITINGGELKTVEKDKSGQDMKYTVAFTVKTSDVTISITTKTMQEVDIKPVINDGVSGQLQTYDGKVKPVLFSTVPANLNEHVKITYKTNDANSTPVDTPINAGKYKATLVFEENDSYIPKVVAGVEDFELEITKASLTIETLPIVTVEKDKTYKITGGKVIFNNAEIKGTFETSSPSASTPGKSHPVKVTFAPTLPADAANFEDAEANVNVMVPGSALDLYKITMNELPTSYSIQWLNGNKPVDISTDTFAGDTELTAIVTYPKGTKGVELKKTSDISPTLVTPTTTEDGMLVYTVTIKENTNFSVVKGSGDTYNIEIGSQKTDFTGEPLAYNPETGLTISDKNDQPVSWATISSSVSVTYKDASGKVVALPVDAGTYTVCVSIAADKATGYVETTAESAAFIVNKIKPVIYTMPKASVIAKGQTLSLSDLTGGAVNIPGKFTWKDGTKSFSVAGSYKQPVVFTPEAGYDKNYLSVETGGEGTTAQVDYVSVSVSDLQIVTFVQTEGTITVTNQLGQTLPTGSAVTKGDVLTIKVEPREGLELKSLTVNGSNNTGVYTVGTSSVAIEATFQPKVVDPEPSDPVIDPNSQYAVTLPKAGEVRGVVISKPGVNAVLKDKSFSFTLGALAADLGNIVVKVNGTELKSTDGTYTIAKVSENTTVQISLANPTPLKVSVETVTKNDNGYVMGKVQVDGPADGVCYYNDVITLVAYPESGVMFNGWSDDKEVKSQLRTLTLTQDVTIKPLFSGIPTGIESVVTARIYGTQGYLVIEGVTQGKVTIVSMDGRMQRQQVSGDGRIQLAGGVYGVILEDGSNVIRTKVIVK</sequence>
<dbReference type="Pfam" id="PF18998">
    <property type="entry name" value="Flg_new_2"/>
    <property type="match status" value="2"/>
</dbReference>
<keyword evidence="2" id="KW-0677">Repeat</keyword>
<feature type="domain" description="Bacterial repeat" evidence="4">
    <location>
        <begin position="1132"/>
        <end position="1196"/>
    </location>
</feature>
<feature type="domain" description="Bacterial repeat" evidence="4">
    <location>
        <begin position="1317"/>
        <end position="1370"/>
    </location>
</feature>
<evidence type="ECO:0000256" key="1">
    <source>
        <dbReference type="ARBA" id="ARBA00022614"/>
    </source>
</evidence>
<dbReference type="SUPFAM" id="SSF52058">
    <property type="entry name" value="L domain-like"/>
    <property type="match status" value="1"/>
</dbReference>
<dbReference type="HOGENOM" id="CLU_251674_0_0_10"/>
<dbReference type="GO" id="GO:0005737">
    <property type="term" value="C:cytoplasm"/>
    <property type="evidence" value="ECO:0007669"/>
    <property type="project" value="TreeGrafter"/>
</dbReference>
<evidence type="ECO:0000313" key="6">
    <source>
        <dbReference type="Proteomes" id="UP000033035"/>
    </source>
</evidence>
<dbReference type="InterPro" id="IPR001611">
    <property type="entry name" value="Leu-rich_rpt"/>
</dbReference>
<name>A0A0F5JB11_9BACT</name>
<proteinExistence type="predicted"/>
<dbReference type="Gene3D" id="3.80.10.10">
    <property type="entry name" value="Ribonuclease Inhibitor"/>
    <property type="match status" value="1"/>
</dbReference>
<comment type="caution">
    <text evidence="5">The sequence shown here is derived from an EMBL/GenBank/DDBJ whole genome shotgun (WGS) entry which is preliminary data.</text>
</comment>
<organism evidence="5 6">
    <name type="scientific">Parabacteroides gordonii MS-1 = DSM 23371</name>
    <dbReference type="NCBI Taxonomy" id="1203610"/>
    <lineage>
        <taxon>Bacteria</taxon>
        <taxon>Pseudomonadati</taxon>
        <taxon>Bacteroidota</taxon>
        <taxon>Bacteroidia</taxon>
        <taxon>Bacteroidales</taxon>
        <taxon>Tannerellaceae</taxon>
        <taxon>Parabacteroides</taxon>
    </lineage>
</organism>
<evidence type="ECO:0000256" key="3">
    <source>
        <dbReference type="SAM" id="SignalP"/>
    </source>
</evidence>
<feature type="chain" id="PRO_5002489935" description="Bacterial repeat domain-containing protein" evidence="3">
    <location>
        <begin position="22"/>
        <end position="1446"/>
    </location>
</feature>
<dbReference type="InterPro" id="IPR032675">
    <property type="entry name" value="LRR_dom_sf"/>
</dbReference>
<evidence type="ECO:0000256" key="2">
    <source>
        <dbReference type="ARBA" id="ARBA00022737"/>
    </source>
</evidence>
<evidence type="ECO:0000259" key="4">
    <source>
        <dbReference type="Pfam" id="PF18998"/>
    </source>
</evidence>
<keyword evidence="3" id="KW-0732">Signal</keyword>
<dbReference type="STRING" id="1203610.HMPREF1536_02499"/>
<accession>A0A0F5JB11</accession>
<reference evidence="5 6" key="1">
    <citation type="submission" date="2013-04" db="EMBL/GenBank/DDBJ databases">
        <title>The Genome Sequence of Parabacteroides gordonii DSM 23371.</title>
        <authorList>
            <consortium name="The Broad Institute Genomics Platform"/>
            <person name="Earl A."/>
            <person name="Ward D."/>
            <person name="Feldgarden M."/>
            <person name="Gevers D."/>
            <person name="Martens E."/>
            <person name="Sakamoto M."/>
            <person name="Benno Y."/>
            <person name="Suzuki N."/>
            <person name="Matsunaga N."/>
            <person name="Koshihara K."/>
            <person name="Seki M."/>
            <person name="Komiya H."/>
            <person name="Walker B."/>
            <person name="Young S."/>
            <person name="Zeng Q."/>
            <person name="Gargeya S."/>
            <person name="Fitzgerald M."/>
            <person name="Haas B."/>
            <person name="Abouelleil A."/>
            <person name="Allen A.W."/>
            <person name="Alvarado L."/>
            <person name="Arachchi H.M."/>
            <person name="Berlin A.M."/>
            <person name="Chapman S.B."/>
            <person name="Gainer-Dewar J."/>
            <person name="Goldberg J."/>
            <person name="Griggs A."/>
            <person name="Gujja S."/>
            <person name="Hansen M."/>
            <person name="Howarth C."/>
            <person name="Imamovic A."/>
            <person name="Ireland A."/>
            <person name="Larimer J."/>
            <person name="McCowan C."/>
            <person name="Murphy C."/>
            <person name="Pearson M."/>
            <person name="Poon T.W."/>
            <person name="Priest M."/>
            <person name="Roberts A."/>
            <person name="Saif S."/>
            <person name="Shea T."/>
            <person name="Sisk P."/>
            <person name="Sykes S."/>
            <person name="Wortman J."/>
            <person name="Nusbaum C."/>
            <person name="Birren B."/>
        </authorList>
    </citation>
    <scope>NUCLEOTIDE SEQUENCE [LARGE SCALE GENOMIC DNA]</scope>
    <source>
        <strain evidence="5 6">MS-1</strain>
    </source>
</reference>
<feature type="signal peptide" evidence="3">
    <location>
        <begin position="1"/>
        <end position="21"/>
    </location>
</feature>
<evidence type="ECO:0000313" key="5">
    <source>
        <dbReference type="EMBL" id="KKB55046.1"/>
    </source>
</evidence>
<protein>
    <recommendedName>
        <fullName evidence="4">Bacterial repeat domain-containing protein</fullName>
    </recommendedName>
</protein>